<dbReference type="GO" id="GO:0003743">
    <property type="term" value="F:translation initiation factor activity"/>
    <property type="evidence" value="ECO:0007669"/>
    <property type="project" value="UniProtKB-UniRule"/>
</dbReference>
<feature type="domain" description="MPN" evidence="5">
    <location>
        <begin position="17"/>
        <end position="154"/>
    </location>
</feature>
<dbReference type="PROSITE" id="PS50249">
    <property type="entry name" value="MPN"/>
    <property type="match status" value="1"/>
</dbReference>
<dbReference type="Pfam" id="PF13012">
    <property type="entry name" value="MitMem_reg"/>
    <property type="match status" value="1"/>
</dbReference>
<comment type="subunit">
    <text evidence="4">Component of the eukaryotic translation initiation factor 3 (eIF-3) complex.</text>
</comment>
<dbReference type="AlphaFoldDB" id="A0A7S0RJW6"/>
<dbReference type="GO" id="GO:0016282">
    <property type="term" value="C:eukaryotic 43S preinitiation complex"/>
    <property type="evidence" value="ECO:0007669"/>
    <property type="project" value="UniProtKB-UniRule"/>
</dbReference>
<dbReference type="InterPro" id="IPR000555">
    <property type="entry name" value="JAMM/MPN+_dom"/>
</dbReference>
<evidence type="ECO:0000256" key="4">
    <source>
        <dbReference type="HAMAP-Rule" id="MF_03005"/>
    </source>
</evidence>
<evidence type="ECO:0000256" key="1">
    <source>
        <dbReference type="ARBA" id="ARBA00022490"/>
    </source>
</evidence>
<evidence type="ECO:0000256" key="2">
    <source>
        <dbReference type="ARBA" id="ARBA00022540"/>
    </source>
</evidence>
<evidence type="ECO:0000256" key="3">
    <source>
        <dbReference type="ARBA" id="ARBA00022917"/>
    </source>
</evidence>
<comment type="similarity">
    <text evidence="4">Belongs to the eIF-3 subunit F family.</text>
</comment>
<organism evidence="6">
    <name type="scientific">Chlamydomonas leiostraca</name>
    <dbReference type="NCBI Taxonomy" id="1034604"/>
    <lineage>
        <taxon>Eukaryota</taxon>
        <taxon>Viridiplantae</taxon>
        <taxon>Chlorophyta</taxon>
        <taxon>core chlorophytes</taxon>
        <taxon>Chlorophyceae</taxon>
        <taxon>CS clade</taxon>
        <taxon>Chlamydomonadales</taxon>
        <taxon>Chlamydomonadaceae</taxon>
        <taxon>Chlamydomonas</taxon>
    </lineage>
</organism>
<reference evidence="6" key="1">
    <citation type="submission" date="2021-01" db="EMBL/GenBank/DDBJ databases">
        <authorList>
            <person name="Corre E."/>
            <person name="Pelletier E."/>
            <person name="Niang G."/>
            <person name="Scheremetjew M."/>
            <person name="Finn R."/>
            <person name="Kale V."/>
            <person name="Holt S."/>
            <person name="Cochrane G."/>
            <person name="Meng A."/>
            <person name="Brown T."/>
            <person name="Cohen L."/>
        </authorList>
    </citation>
    <scope>NUCLEOTIDE SEQUENCE</scope>
    <source>
        <strain evidence="6">SAG 11-49</strain>
    </source>
</reference>
<evidence type="ECO:0000313" key="6">
    <source>
        <dbReference type="EMBL" id="CAD8679964.1"/>
    </source>
</evidence>
<dbReference type="InterPro" id="IPR024969">
    <property type="entry name" value="EIF3F/CSN6-like_C"/>
</dbReference>
<accession>A0A7S0RJW6</accession>
<dbReference type="PANTHER" id="PTHR10540">
    <property type="entry name" value="EUKARYOTIC TRANSLATION INITIATION FACTOR 3 SUBUNIT F-RELATED"/>
    <property type="match status" value="1"/>
</dbReference>
<dbReference type="GO" id="GO:0031369">
    <property type="term" value="F:translation initiation factor binding"/>
    <property type="evidence" value="ECO:0007669"/>
    <property type="project" value="InterPro"/>
</dbReference>
<dbReference type="PANTHER" id="PTHR10540:SF6">
    <property type="entry name" value="EUKARYOTIC TRANSLATION INITIATION FACTOR 3 SUBUNIT F"/>
    <property type="match status" value="1"/>
</dbReference>
<comment type="subcellular location">
    <subcellularLocation>
        <location evidence="4">Cytoplasm</location>
    </subcellularLocation>
</comment>
<keyword evidence="1 4" id="KW-0963">Cytoplasm</keyword>
<evidence type="ECO:0000259" key="5">
    <source>
        <dbReference type="PROSITE" id="PS50249"/>
    </source>
</evidence>
<protein>
    <recommendedName>
        <fullName evidence="4">Eukaryotic translation initiation factor 3 subunit F</fullName>
        <shortName evidence="4">eIF3f</shortName>
    </recommendedName>
    <alternativeName>
        <fullName evidence="4">eIF-3-epsilon</fullName>
    </alternativeName>
</protein>
<dbReference type="Gene3D" id="3.40.140.10">
    <property type="entry name" value="Cytidine Deaminase, domain 2"/>
    <property type="match status" value="1"/>
</dbReference>
<dbReference type="HAMAP" id="MF_03005">
    <property type="entry name" value="eIF3f"/>
    <property type="match status" value="1"/>
</dbReference>
<name>A0A7S0RJW6_9CHLO</name>
<gene>
    <name evidence="6" type="ORF">CLEI1391_LOCUS9320</name>
</gene>
<dbReference type="EMBL" id="HBFB01016682">
    <property type="protein sequence ID" value="CAD8679964.1"/>
    <property type="molecule type" value="Transcribed_RNA"/>
</dbReference>
<sequence length="289" mass="31405">MTSTQVLLPTGTASVVVRVHPVALFSICDAYIRRNEKQERVIGTLLGTVVDGNVFEVKNCYVVPHTESSEQVALDIAHHKTMFELHQRVSPSEIVLGWFATGSVLYNSDSLIQEFYTKEAVFPNPLQQAIHVKVDTTLANQRFSITAYQSRVLALGDKPLATEFVELPCEVLFADVERVGASLLTSGTAARPLAEGDGLAASLARLESLLATAAAYVEDVVAGKKAGDPALGRYLADTLAVVPRFAKAEFERLFNDSVQDQLMVSYLANLLRAQVALAERLGTSQLPIM</sequence>
<keyword evidence="3 4" id="KW-0648">Protein biosynthesis</keyword>
<keyword evidence="2 4" id="KW-0396">Initiation factor</keyword>
<dbReference type="GO" id="GO:0033290">
    <property type="term" value="C:eukaryotic 48S preinitiation complex"/>
    <property type="evidence" value="ECO:0007669"/>
    <property type="project" value="UniProtKB-UniRule"/>
</dbReference>
<dbReference type="Pfam" id="PF01398">
    <property type="entry name" value="JAB"/>
    <property type="match status" value="1"/>
</dbReference>
<dbReference type="GO" id="GO:0001732">
    <property type="term" value="P:formation of cytoplasmic translation initiation complex"/>
    <property type="evidence" value="ECO:0007669"/>
    <property type="project" value="UniProtKB-UniRule"/>
</dbReference>
<dbReference type="GO" id="GO:0008237">
    <property type="term" value="F:metallopeptidase activity"/>
    <property type="evidence" value="ECO:0007669"/>
    <property type="project" value="InterPro"/>
</dbReference>
<dbReference type="SMART" id="SM00232">
    <property type="entry name" value="JAB_MPN"/>
    <property type="match status" value="1"/>
</dbReference>
<proteinExistence type="inferred from homology"/>
<dbReference type="InterPro" id="IPR027531">
    <property type="entry name" value="eIF3f"/>
</dbReference>
<dbReference type="InterPro" id="IPR037518">
    <property type="entry name" value="MPN"/>
</dbReference>
<comment type="function">
    <text evidence="4">Component of the eukaryotic translation initiation factor 3 (eIF-3) complex, which is involved in protein synthesis of a specialized repertoire of mRNAs and, together with other initiation factors, stimulates binding of mRNA and methionyl-tRNAi to the 40S ribosome. The eIF-3 complex specifically targets and initiates translation of a subset of mRNAs involved in cell proliferation.</text>
</comment>
<dbReference type="GO" id="GO:0071541">
    <property type="term" value="C:eukaryotic translation initiation factor 3 complex, eIF3m"/>
    <property type="evidence" value="ECO:0007669"/>
    <property type="project" value="TreeGrafter"/>
</dbReference>
<dbReference type="CDD" id="cd08064">
    <property type="entry name" value="MPN_eIF3f"/>
    <property type="match status" value="1"/>
</dbReference>